<gene>
    <name evidence="2" type="ORF">ACN38_g11434</name>
</gene>
<dbReference type="Proteomes" id="UP000037696">
    <property type="component" value="Unassembled WGS sequence"/>
</dbReference>
<keyword evidence="3" id="KW-1185">Reference proteome</keyword>
<dbReference type="EMBL" id="LHQQ01000296">
    <property type="protein sequence ID" value="KOS37769.1"/>
    <property type="molecule type" value="Genomic_DNA"/>
</dbReference>
<dbReference type="AlphaFoldDB" id="A0A0M9WB52"/>
<accession>A0A0M9WB52</accession>
<reference evidence="2 3" key="1">
    <citation type="submission" date="2015-08" db="EMBL/GenBank/DDBJ databases">
        <title>Genome sequencing of Penicillium nordicum.</title>
        <authorList>
            <person name="Nguyen H.D."/>
            <person name="Seifert K.A."/>
        </authorList>
    </citation>
    <scope>NUCLEOTIDE SEQUENCE [LARGE SCALE GENOMIC DNA]</scope>
    <source>
        <strain evidence="2 3">DAOMC 185683</strain>
    </source>
</reference>
<keyword evidence="1" id="KW-0472">Membrane</keyword>
<name>A0A0M9WB52_9EURO</name>
<protein>
    <submittedName>
        <fullName evidence="2">Uncharacterized protein</fullName>
    </submittedName>
</protein>
<proteinExistence type="predicted"/>
<keyword evidence="1" id="KW-1133">Transmembrane helix</keyword>
<evidence type="ECO:0000256" key="1">
    <source>
        <dbReference type="SAM" id="Phobius"/>
    </source>
</evidence>
<evidence type="ECO:0000313" key="3">
    <source>
        <dbReference type="Proteomes" id="UP000037696"/>
    </source>
</evidence>
<dbReference type="OrthoDB" id="4367960at2759"/>
<organism evidence="2 3">
    <name type="scientific">Penicillium nordicum</name>
    <dbReference type="NCBI Taxonomy" id="229535"/>
    <lineage>
        <taxon>Eukaryota</taxon>
        <taxon>Fungi</taxon>
        <taxon>Dikarya</taxon>
        <taxon>Ascomycota</taxon>
        <taxon>Pezizomycotina</taxon>
        <taxon>Eurotiomycetes</taxon>
        <taxon>Eurotiomycetidae</taxon>
        <taxon>Eurotiales</taxon>
        <taxon>Aspergillaceae</taxon>
        <taxon>Penicillium</taxon>
    </lineage>
</organism>
<feature type="transmembrane region" description="Helical" evidence="1">
    <location>
        <begin position="73"/>
        <end position="98"/>
    </location>
</feature>
<sequence length="99" mass="11536">MCHEISPNCHELLWIVIKWVEKGINRNRSGTFKALPPLGTLLPLLPNTAGWPNGKALDYESRDCRFDPCVGQFFFFLFLFFLFNLSTQVLFCIFIFLLF</sequence>
<keyword evidence="1" id="KW-0812">Transmembrane</keyword>
<comment type="caution">
    <text evidence="2">The sequence shown here is derived from an EMBL/GenBank/DDBJ whole genome shotgun (WGS) entry which is preliminary data.</text>
</comment>
<evidence type="ECO:0000313" key="2">
    <source>
        <dbReference type="EMBL" id="KOS37769.1"/>
    </source>
</evidence>